<dbReference type="Proteomes" id="UP000472971">
    <property type="component" value="Unassembled WGS sequence"/>
</dbReference>
<dbReference type="AlphaFoldDB" id="A0A6B3VWN0"/>
<dbReference type="Pfam" id="PF02596">
    <property type="entry name" value="DUF169"/>
    <property type="match status" value="1"/>
</dbReference>
<comment type="caution">
    <text evidence="2">The sequence shown here is derived from an EMBL/GenBank/DDBJ whole genome shotgun (WGS) entry which is preliminary data.</text>
</comment>
<evidence type="ECO:0000313" key="3">
    <source>
        <dbReference type="Proteomes" id="UP000472971"/>
    </source>
</evidence>
<reference evidence="1 4" key="2">
    <citation type="submission" date="2020-07" db="EMBL/GenBank/DDBJ databases">
        <authorList>
            <person name="Feng H."/>
        </authorList>
    </citation>
    <scope>NUCLEOTIDE SEQUENCE [LARGE SCALE GENOMIC DNA]</scope>
    <source>
        <strain evidence="4">s-12</strain>
        <strain evidence="1">S-12</strain>
    </source>
</reference>
<gene>
    <name evidence="2" type="ORF">G4D64_04135</name>
    <name evidence="1" type="ORF">H1Z61_04170</name>
</gene>
<evidence type="ECO:0000313" key="1">
    <source>
        <dbReference type="EMBL" id="MBA4536357.1"/>
    </source>
</evidence>
<dbReference type="EMBL" id="JAAIWN010000006">
    <property type="protein sequence ID" value="NEY80725.1"/>
    <property type="molecule type" value="Genomic_DNA"/>
</dbReference>
<name>A0A6B3VWN0_9BACI</name>
<proteinExistence type="predicted"/>
<dbReference type="EMBL" id="JACEIO010000006">
    <property type="protein sequence ID" value="MBA4536357.1"/>
    <property type="molecule type" value="Genomic_DNA"/>
</dbReference>
<accession>A0A6B3VWN0</accession>
<keyword evidence="3" id="KW-1185">Reference proteome</keyword>
<evidence type="ECO:0000313" key="2">
    <source>
        <dbReference type="EMBL" id="NEY80725.1"/>
    </source>
</evidence>
<evidence type="ECO:0000313" key="4">
    <source>
        <dbReference type="Proteomes" id="UP000570010"/>
    </source>
</evidence>
<protein>
    <submittedName>
        <fullName evidence="2">DUF169 domain-containing protein</fullName>
    </submittedName>
</protein>
<organism evidence="2 3">
    <name type="scientific">Bacillus aquiflavi</name>
    <dbReference type="NCBI Taxonomy" id="2672567"/>
    <lineage>
        <taxon>Bacteria</taxon>
        <taxon>Bacillati</taxon>
        <taxon>Bacillota</taxon>
        <taxon>Bacilli</taxon>
        <taxon>Bacillales</taxon>
        <taxon>Bacillaceae</taxon>
        <taxon>Bacillus</taxon>
    </lineage>
</organism>
<dbReference type="PANTHER" id="PTHR37954">
    <property type="entry name" value="BLL4979 PROTEIN"/>
    <property type="match status" value="1"/>
</dbReference>
<dbReference type="Proteomes" id="UP000570010">
    <property type="component" value="Unassembled WGS sequence"/>
</dbReference>
<dbReference type="PANTHER" id="PTHR37954:SF3">
    <property type="entry name" value="DUF169 DOMAIN-CONTAINING PROTEIN"/>
    <property type="match status" value="1"/>
</dbReference>
<dbReference type="InterPro" id="IPR003748">
    <property type="entry name" value="DUF169"/>
</dbReference>
<reference evidence="2 3" key="1">
    <citation type="submission" date="2020-02" db="EMBL/GenBank/DDBJ databases">
        <title>Bacillus aquiflavi sp. nov., isolated from yellow water of strong flavor Chinese baijiu in Yibin region of China.</title>
        <authorList>
            <person name="Xie J."/>
        </authorList>
    </citation>
    <scope>NUCLEOTIDE SEQUENCE [LARGE SCALE GENOMIC DNA]</scope>
    <source>
        <strain evidence="2 3">3H-10</strain>
    </source>
</reference>
<sequence>MFFWKEIVNDLQNLMKIRTIPIGMKLFKSKAEMENVPKIRRPKQIHTADQIVAQAARLGWTVGITNDDLAVSQCGAVLGLHPQDEEWQAGKEYAGVWYETAEDAEKHQQAMDVVPYGEHEAMAVSPLASCRLDPPDICLIYGTPGQMMIFINGLQWRNYKKFNWGIVGESSCADSWGRALKTKEPSLSIPCFAERRYGGVQDDELLMAITPEDLVKAIDGMKQLAKNGLRYPIPSYGIQQDAQAGLAFSYGKK</sequence>
<dbReference type="RefSeq" id="WP_163240405.1">
    <property type="nucleotide sequence ID" value="NZ_CP082780.1"/>
</dbReference>